<keyword evidence="3 4" id="KW-0418">Kinase</keyword>
<dbReference type="NCBIfam" id="TIGR00045">
    <property type="entry name" value="glycerate kinase"/>
    <property type="match status" value="1"/>
</dbReference>
<organism evidence="6 7">
    <name type="scientific">Staphylococcus muscae</name>
    <dbReference type="NCBI Taxonomy" id="1294"/>
    <lineage>
        <taxon>Bacteria</taxon>
        <taxon>Bacillati</taxon>
        <taxon>Bacillota</taxon>
        <taxon>Bacilli</taxon>
        <taxon>Bacillales</taxon>
        <taxon>Staphylococcaceae</taxon>
        <taxon>Staphylococcus</taxon>
    </lineage>
</organism>
<protein>
    <submittedName>
        <fullName evidence="6">Glycerate kinase</fullName>
        <ecNumber evidence="6">2.7.1.31</ecNumber>
    </submittedName>
</protein>
<dbReference type="PANTHER" id="PTHR21599:SF0">
    <property type="entry name" value="GLYCERATE KINASE"/>
    <property type="match status" value="1"/>
</dbReference>
<accession>A0A240C8K0</accession>
<dbReference type="OrthoDB" id="9774290at2"/>
<dbReference type="EMBL" id="BMCB01000004">
    <property type="protein sequence ID" value="GGA87824.1"/>
    <property type="molecule type" value="Genomic_DNA"/>
</dbReference>
<dbReference type="Pfam" id="PF02595">
    <property type="entry name" value="Gly_kinase"/>
    <property type="match status" value="1"/>
</dbReference>
<evidence type="ECO:0000313" key="7">
    <source>
        <dbReference type="Proteomes" id="UP000243706"/>
    </source>
</evidence>
<proteinExistence type="inferred from homology"/>
<dbReference type="SUPFAM" id="SSF110738">
    <property type="entry name" value="Glycerate kinase I"/>
    <property type="match status" value="1"/>
</dbReference>
<gene>
    <name evidence="6" type="primary">glxK_2</name>
    <name evidence="5" type="ORF">GCM10007183_10030</name>
    <name evidence="6" type="ORF">SAMEA4412661_01930</name>
</gene>
<dbReference type="InterPro" id="IPR018197">
    <property type="entry name" value="Glycerate_kinase_RE-like"/>
</dbReference>
<evidence type="ECO:0000256" key="3">
    <source>
        <dbReference type="ARBA" id="ARBA00022777"/>
    </source>
</evidence>
<dbReference type="KEGG" id="smus:C7J88_06295"/>
<reference evidence="6 7" key="2">
    <citation type="submission" date="2017-06" db="EMBL/GenBank/DDBJ databases">
        <authorList>
            <consortium name="Pathogen Informatics"/>
        </authorList>
    </citation>
    <scope>NUCLEOTIDE SEQUENCE [LARGE SCALE GENOMIC DNA]</scope>
    <source>
        <strain evidence="6 7">NCTC13833</strain>
    </source>
</reference>
<dbReference type="InterPro" id="IPR036129">
    <property type="entry name" value="Glycerate_kinase_sf"/>
</dbReference>
<dbReference type="AlphaFoldDB" id="A0A240C8K0"/>
<evidence type="ECO:0000256" key="2">
    <source>
        <dbReference type="ARBA" id="ARBA00022679"/>
    </source>
</evidence>
<dbReference type="Proteomes" id="UP000243706">
    <property type="component" value="Chromosome 1"/>
</dbReference>
<dbReference type="Gene3D" id="3.90.1510.10">
    <property type="entry name" value="Glycerate kinase, domain 2"/>
    <property type="match status" value="1"/>
</dbReference>
<sequence>MKKRLVIAPDSFKGCMTAMEAAKAIEAGWRSVMGDTWSYDKVPMADGGEGTTQSLHDALNGVWRTIKVTGPLGEAVHASYSIAFEGTTAIIEMAAASGLDLLAPETLNPLMATTFGTGEMIKDALDQGATKIILGIGGSATNDGGAGLLQALGVALLDAKGKPIERGGAALQHLAHIDMTKMDARLMDVTFEVACDVTNPLLGKMGATAVYGAQKGVTDETFPILEHALTQYHNVIKQDLHKDVADIPGAGAAGGLGTGLLACLPVSLRSGVEIVLEVTNFRHYALNADLVITGEGRIDGQTAFGKTPVGVAQAAKKYHKPVIAVAGSIGEGYEAVFKHGIDAVYSLLSRPCSLDIALAEGPVSLKRWAENMARFYQIAERH</sequence>
<comment type="similarity">
    <text evidence="1 4">Belongs to the glycerate kinase type-1 family.</text>
</comment>
<reference evidence="8" key="3">
    <citation type="journal article" date="2019" name="Int. J. Syst. Evol. Microbiol.">
        <title>The Global Catalogue of Microorganisms (GCM) 10K type strain sequencing project: providing services to taxonomists for standard genome sequencing and annotation.</title>
        <authorList>
            <consortium name="The Broad Institute Genomics Platform"/>
            <consortium name="The Broad Institute Genome Sequencing Center for Infectious Disease"/>
            <person name="Wu L."/>
            <person name="Ma J."/>
        </authorList>
    </citation>
    <scope>NUCLEOTIDE SEQUENCE [LARGE SCALE GENOMIC DNA]</scope>
    <source>
        <strain evidence="8">CCM 4175</strain>
    </source>
</reference>
<dbReference type="EMBL" id="LT906464">
    <property type="protein sequence ID" value="SNW04307.1"/>
    <property type="molecule type" value="Genomic_DNA"/>
</dbReference>
<dbReference type="EC" id="2.7.1.31" evidence="6"/>
<name>A0A240C8K0_9STAP</name>
<dbReference type="PIRSF" id="PIRSF006078">
    <property type="entry name" value="GlxK"/>
    <property type="match status" value="1"/>
</dbReference>
<evidence type="ECO:0000256" key="4">
    <source>
        <dbReference type="PIRNR" id="PIRNR006078"/>
    </source>
</evidence>
<evidence type="ECO:0000313" key="6">
    <source>
        <dbReference type="EMBL" id="SNW04307.1"/>
    </source>
</evidence>
<dbReference type="GO" id="GO:0031388">
    <property type="term" value="P:organic acid phosphorylation"/>
    <property type="evidence" value="ECO:0007669"/>
    <property type="project" value="UniProtKB-UniRule"/>
</dbReference>
<reference evidence="5" key="1">
    <citation type="journal article" date="2014" name="Int. J. Syst. Evol. Microbiol.">
        <title>Complete genome of a new Firmicutes species belonging to the dominant human colonic microbiota ('Ruminococcus bicirculans') reveals two chromosomes and a selective capacity to utilize plant glucans.</title>
        <authorList>
            <consortium name="NISC Comparative Sequencing Program"/>
            <person name="Wegmann U."/>
            <person name="Louis P."/>
            <person name="Goesmann A."/>
            <person name="Henrissat B."/>
            <person name="Duncan S.H."/>
            <person name="Flint H.J."/>
        </authorList>
    </citation>
    <scope>NUCLEOTIDE SEQUENCE</scope>
    <source>
        <strain evidence="5">CCM 4175</strain>
    </source>
</reference>
<dbReference type="InterPro" id="IPR004381">
    <property type="entry name" value="Glycerate_kinase"/>
</dbReference>
<evidence type="ECO:0000313" key="8">
    <source>
        <dbReference type="Proteomes" id="UP000652995"/>
    </source>
</evidence>
<dbReference type="Proteomes" id="UP000652995">
    <property type="component" value="Unassembled WGS sequence"/>
</dbReference>
<reference evidence="5" key="4">
    <citation type="submission" date="2024-05" db="EMBL/GenBank/DDBJ databases">
        <authorList>
            <person name="Sun Q."/>
            <person name="Sedlacek I."/>
        </authorList>
    </citation>
    <scope>NUCLEOTIDE SEQUENCE</scope>
    <source>
        <strain evidence="5">CCM 4175</strain>
    </source>
</reference>
<keyword evidence="8" id="KW-1185">Reference proteome</keyword>
<dbReference type="InterPro" id="IPR018193">
    <property type="entry name" value="Glyc_kinase_flavodox-like_fold"/>
</dbReference>
<dbReference type="Gene3D" id="3.40.50.10350">
    <property type="entry name" value="Glycerate kinase, domain 1"/>
    <property type="match status" value="1"/>
</dbReference>
<keyword evidence="2 4" id="KW-0808">Transferase</keyword>
<dbReference type="RefSeq" id="WP_095117857.1">
    <property type="nucleotide sequence ID" value="NZ_BMCB01000004.1"/>
</dbReference>
<evidence type="ECO:0000256" key="1">
    <source>
        <dbReference type="ARBA" id="ARBA00006284"/>
    </source>
</evidence>
<dbReference type="PANTHER" id="PTHR21599">
    <property type="entry name" value="GLYCERATE KINASE"/>
    <property type="match status" value="1"/>
</dbReference>
<evidence type="ECO:0000313" key="5">
    <source>
        <dbReference type="EMBL" id="GGA87824.1"/>
    </source>
</evidence>
<dbReference type="GO" id="GO:0008887">
    <property type="term" value="F:glycerate kinase activity"/>
    <property type="evidence" value="ECO:0007669"/>
    <property type="project" value="UniProtKB-UniRule"/>
</dbReference>